<evidence type="ECO:0000313" key="1">
    <source>
        <dbReference type="EMBL" id="MBR7832076.1"/>
    </source>
</evidence>
<protein>
    <submittedName>
        <fullName evidence="1">Uncharacterized protein</fullName>
    </submittedName>
</protein>
<name>A0A941IR98_9ACTN</name>
<dbReference type="RefSeq" id="WP_212526614.1">
    <property type="nucleotide sequence ID" value="NZ_JAGSOG010000006.1"/>
</dbReference>
<dbReference type="Proteomes" id="UP000675781">
    <property type="component" value="Unassembled WGS sequence"/>
</dbReference>
<proteinExistence type="predicted"/>
<keyword evidence="2" id="KW-1185">Reference proteome</keyword>
<accession>A0A941IR98</accession>
<organism evidence="1 2">
    <name type="scientific">Actinospica durhamensis</name>
    <dbReference type="NCBI Taxonomy" id="1508375"/>
    <lineage>
        <taxon>Bacteria</taxon>
        <taxon>Bacillati</taxon>
        <taxon>Actinomycetota</taxon>
        <taxon>Actinomycetes</taxon>
        <taxon>Catenulisporales</taxon>
        <taxon>Actinospicaceae</taxon>
        <taxon>Actinospica</taxon>
    </lineage>
</organism>
<evidence type="ECO:0000313" key="2">
    <source>
        <dbReference type="Proteomes" id="UP000675781"/>
    </source>
</evidence>
<reference evidence="1" key="1">
    <citation type="submission" date="2021-04" db="EMBL/GenBank/DDBJ databases">
        <title>Genome based classification of Actinospica acidithermotolerans sp. nov., an actinobacterium isolated from an Indonesian hot spring.</title>
        <authorList>
            <person name="Kusuma A.B."/>
            <person name="Putra K.E."/>
            <person name="Nafisah S."/>
            <person name="Loh J."/>
            <person name="Nouioui I."/>
            <person name="Goodfellow M."/>
        </authorList>
    </citation>
    <scope>NUCLEOTIDE SEQUENCE</scope>
    <source>
        <strain evidence="1">CSCA 57</strain>
    </source>
</reference>
<gene>
    <name evidence="1" type="ORF">KDL01_02330</name>
</gene>
<dbReference type="EMBL" id="JAGSOG010000006">
    <property type="protein sequence ID" value="MBR7832076.1"/>
    <property type="molecule type" value="Genomic_DNA"/>
</dbReference>
<sequence>MADGEHIDMPAESDGRWPFLSPENWIDAIEDALIQPFPTRMQRHEAGSSTPSHHELILQCSEEFWEERSAEVFEAAEAEVEKGRQELSRQLAVRWGGPETLDLERYFQPAMDGLLPEPLAYLGIYALHAFVWCRPEAGRWLALAIVKHDTELAYELVAVVGELDSLVEPPVT</sequence>
<comment type="caution">
    <text evidence="1">The sequence shown here is derived from an EMBL/GenBank/DDBJ whole genome shotgun (WGS) entry which is preliminary data.</text>
</comment>
<dbReference type="AlphaFoldDB" id="A0A941IR98"/>